<organism evidence="7 8">
    <name type="scientific">Nonomuraea corallina</name>
    <dbReference type="NCBI Taxonomy" id="2989783"/>
    <lineage>
        <taxon>Bacteria</taxon>
        <taxon>Bacillati</taxon>
        <taxon>Actinomycetota</taxon>
        <taxon>Actinomycetes</taxon>
        <taxon>Streptosporangiales</taxon>
        <taxon>Streptosporangiaceae</taxon>
        <taxon>Nonomuraea</taxon>
    </lineage>
</organism>
<dbReference type="InterPro" id="IPR000719">
    <property type="entry name" value="Prot_kinase_dom"/>
</dbReference>
<gene>
    <name evidence="7" type="ORF">OUY22_15375</name>
</gene>
<feature type="compositionally biased region" description="Low complexity" evidence="5">
    <location>
        <begin position="382"/>
        <end position="396"/>
    </location>
</feature>
<dbReference type="Proteomes" id="UP001144036">
    <property type="component" value="Unassembled WGS sequence"/>
</dbReference>
<dbReference type="EMBL" id="JAPNNL010000051">
    <property type="protein sequence ID" value="MDA0634804.1"/>
    <property type="molecule type" value="Genomic_DNA"/>
</dbReference>
<protein>
    <submittedName>
        <fullName evidence="7">Serine/threonine-protein kinase</fullName>
    </submittedName>
</protein>
<dbReference type="Gene3D" id="3.30.200.20">
    <property type="entry name" value="Phosphorylase Kinase, domain 1"/>
    <property type="match status" value="1"/>
</dbReference>
<feature type="domain" description="Protein kinase" evidence="6">
    <location>
        <begin position="21"/>
        <end position="276"/>
    </location>
</feature>
<keyword evidence="3 7" id="KW-0418">Kinase</keyword>
<keyword evidence="2" id="KW-0547">Nucleotide-binding</keyword>
<dbReference type="PROSITE" id="PS00108">
    <property type="entry name" value="PROTEIN_KINASE_ST"/>
    <property type="match status" value="1"/>
</dbReference>
<accession>A0ABT4SCA7</accession>
<evidence type="ECO:0000313" key="8">
    <source>
        <dbReference type="Proteomes" id="UP001144036"/>
    </source>
</evidence>
<dbReference type="Pfam" id="PF00069">
    <property type="entry name" value="Pkinase"/>
    <property type="match status" value="1"/>
</dbReference>
<dbReference type="PANTHER" id="PTHR43289">
    <property type="entry name" value="MITOGEN-ACTIVATED PROTEIN KINASE KINASE KINASE 20-RELATED"/>
    <property type="match status" value="1"/>
</dbReference>
<dbReference type="SUPFAM" id="SSF56112">
    <property type="entry name" value="Protein kinase-like (PK-like)"/>
    <property type="match status" value="1"/>
</dbReference>
<sequence>MPSISGVRPLRANDPREIAGYTLSGRLGEGGQGTVFLAESASGERVAVKLLHADFGDDADARRYFHRELAALQRVAPFCTARVLAADPESDPPYVISEYVQGPSLQEAVRERGVLTGTDLDRLAVATATALGAIHAAGIVHRDFKPGNVLLAADGPRVIDFGIARPFEGTAAPASGIVGTPAYMAPEQLSGHPAGAPLDLFAWACTIAFAANGRPPFGQEPMPAVINRILNGTPDLGRLSGRLCDFVAACLAKDPARRPTAEQVLLGLMNRSQEAMPTARPGTLPPPSGAPVPLPPPSGPRSGPQPGPPSGPHSGPSSGPQSYPGSGGTWESASVRAGAPTTQPGRRRAGMVIGASLVAGAVAVATVAVTLALNLDRPTGDATSSSAPSASRTPSPVRDQVARSPRLGIEVWQGGTASTMAFSDRDREITRVTMQAEPFELRFPTLAKDTAAQICAWTDDSVLRVEQGAKVEDHTCYAPGTGIADYEHGSGTLWMDERAHNHLVDTRVAEHSDTQDKVLFSTISQNGAATPVGEWKGEIYLSFFVDRDGDKRFDLTGPAEYEYLVLEFPR</sequence>
<dbReference type="PROSITE" id="PS50011">
    <property type="entry name" value="PROTEIN_KINASE_DOM"/>
    <property type="match status" value="1"/>
</dbReference>
<evidence type="ECO:0000256" key="5">
    <source>
        <dbReference type="SAM" id="MobiDB-lite"/>
    </source>
</evidence>
<evidence type="ECO:0000256" key="1">
    <source>
        <dbReference type="ARBA" id="ARBA00022679"/>
    </source>
</evidence>
<keyword evidence="1" id="KW-0808">Transferase</keyword>
<dbReference type="Gene3D" id="1.10.510.10">
    <property type="entry name" value="Transferase(Phosphotransferase) domain 1"/>
    <property type="match status" value="1"/>
</dbReference>
<dbReference type="CDD" id="cd14014">
    <property type="entry name" value="STKc_PknB_like"/>
    <property type="match status" value="1"/>
</dbReference>
<dbReference type="InterPro" id="IPR011009">
    <property type="entry name" value="Kinase-like_dom_sf"/>
</dbReference>
<dbReference type="PANTHER" id="PTHR43289:SF34">
    <property type="entry name" value="SERINE_THREONINE-PROTEIN KINASE YBDM-RELATED"/>
    <property type="match status" value="1"/>
</dbReference>
<dbReference type="InterPro" id="IPR008271">
    <property type="entry name" value="Ser/Thr_kinase_AS"/>
</dbReference>
<feature type="region of interest" description="Disordered" evidence="5">
    <location>
        <begin position="377"/>
        <end position="404"/>
    </location>
</feature>
<feature type="compositionally biased region" description="Low complexity" evidence="5">
    <location>
        <begin position="312"/>
        <end position="324"/>
    </location>
</feature>
<evidence type="ECO:0000256" key="4">
    <source>
        <dbReference type="ARBA" id="ARBA00022840"/>
    </source>
</evidence>
<feature type="compositionally biased region" description="Pro residues" evidence="5">
    <location>
        <begin position="283"/>
        <end position="311"/>
    </location>
</feature>
<feature type="region of interest" description="Disordered" evidence="5">
    <location>
        <begin position="274"/>
        <end position="346"/>
    </location>
</feature>
<evidence type="ECO:0000259" key="6">
    <source>
        <dbReference type="PROSITE" id="PS50011"/>
    </source>
</evidence>
<name>A0ABT4SCA7_9ACTN</name>
<reference evidence="7" key="1">
    <citation type="submission" date="2022-11" db="EMBL/GenBank/DDBJ databases">
        <title>Nonomuraea corallina sp. nov., a new species of the genus Nonomuraea isolated from sea side sediment in Thai sea.</title>
        <authorList>
            <person name="Ngamcharungchit C."/>
            <person name="Matsumoto A."/>
            <person name="Suriyachadkun C."/>
            <person name="Panbangred W."/>
            <person name="Inahashi Y."/>
            <person name="Intra B."/>
        </authorList>
    </citation>
    <scope>NUCLEOTIDE SEQUENCE</scope>
    <source>
        <strain evidence="7">MCN248</strain>
    </source>
</reference>
<evidence type="ECO:0000313" key="7">
    <source>
        <dbReference type="EMBL" id="MDA0634804.1"/>
    </source>
</evidence>
<keyword evidence="4" id="KW-0067">ATP-binding</keyword>
<evidence type="ECO:0000256" key="2">
    <source>
        <dbReference type="ARBA" id="ARBA00022741"/>
    </source>
</evidence>
<keyword evidence="8" id="KW-1185">Reference proteome</keyword>
<dbReference type="RefSeq" id="WP_270155629.1">
    <property type="nucleotide sequence ID" value="NZ_JAPNNL010000051.1"/>
</dbReference>
<proteinExistence type="predicted"/>
<dbReference type="GO" id="GO:0016301">
    <property type="term" value="F:kinase activity"/>
    <property type="evidence" value="ECO:0007669"/>
    <property type="project" value="UniProtKB-KW"/>
</dbReference>
<evidence type="ECO:0000256" key="3">
    <source>
        <dbReference type="ARBA" id="ARBA00022777"/>
    </source>
</evidence>
<comment type="caution">
    <text evidence="7">The sequence shown here is derived from an EMBL/GenBank/DDBJ whole genome shotgun (WGS) entry which is preliminary data.</text>
</comment>